<feature type="region of interest" description="Disordered" evidence="1">
    <location>
        <begin position="1"/>
        <end position="20"/>
    </location>
</feature>
<evidence type="ECO:0000259" key="2">
    <source>
        <dbReference type="PROSITE" id="PS50076"/>
    </source>
</evidence>
<gene>
    <name evidence="3" type="ORF">LECACI_7A009732</name>
</gene>
<dbReference type="InterPro" id="IPR001623">
    <property type="entry name" value="DnaJ_domain"/>
</dbReference>
<feature type="compositionally biased region" description="Basic and acidic residues" evidence="1">
    <location>
        <begin position="271"/>
        <end position="296"/>
    </location>
</feature>
<feature type="region of interest" description="Disordered" evidence="1">
    <location>
        <begin position="266"/>
        <end position="298"/>
    </location>
</feature>
<name>A0AAI8Z8Q4_9PEZI</name>
<dbReference type="AlphaFoldDB" id="A0AAI8Z8Q4"/>
<dbReference type="SMART" id="SM00271">
    <property type="entry name" value="DnaJ"/>
    <property type="match status" value="1"/>
</dbReference>
<dbReference type="Pfam" id="PF00226">
    <property type="entry name" value="DnaJ"/>
    <property type="match status" value="1"/>
</dbReference>
<evidence type="ECO:0000313" key="4">
    <source>
        <dbReference type="Proteomes" id="UP001296104"/>
    </source>
</evidence>
<sequence length="374" mass="43162">MSSKPSADAPSKDVDPRTDYSRTPLADLYIQLDQDDPADVLGINWAATETEIYTAFRSLALRIHPDKAPSEDLKQFHTLLFQILKPACETLLVELRFGSGHARTQTHTPPKALPETWEALHARNWDNKERLKAERAKAARVVRAGREYSRKKSEKMFRRMERQKELCIATAMAQETKRKQDFEKRRRTMPKPGQKASIIEVEEDTAARGRERRMLKNEKKAMPSRSTARMDISCPMFDLALDETPQTEADIQHRWNRQLLSGGVRTGSVSLEEKKRRDNNDMARTTREQKSLHESAKANSAAFLRGDRPSSFMEYDAIAESIYDMEIEIEANVEEDVEARLRLEESEIRKQYLLPERGNLRTRQVELGMLFIEN</sequence>
<evidence type="ECO:0000313" key="3">
    <source>
        <dbReference type="EMBL" id="CAK4034574.1"/>
    </source>
</evidence>
<feature type="compositionally biased region" description="Basic and acidic residues" evidence="1">
    <location>
        <begin position="10"/>
        <end position="20"/>
    </location>
</feature>
<organism evidence="3 4">
    <name type="scientific">Lecanosticta acicola</name>
    <dbReference type="NCBI Taxonomy" id="111012"/>
    <lineage>
        <taxon>Eukaryota</taxon>
        <taxon>Fungi</taxon>
        <taxon>Dikarya</taxon>
        <taxon>Ascomycota</taxon>
        <taxon>Pezizomycotina</taxon>
        <taxon>Dothideomycetes</taxon>
        <taxon>Dothideomycetidae</taxon>
        <taxon>Mycosphaerellales</taxon>
        <taxon>Mycosphaerellaceae</taxon>
        <taxon>Lecanosticta</taxon>
    </lineage>
</organism>
<evidence type="ECO:0000256" key="1">
    <source>
        <dbReference type="SAM" id="MobiDB-lite"/>
    </source>
</evidence>
<accession>A0AAI8Z8Q4</accession>
<keyword evidence="4" id="KW-1185">Reference proteome</keyword>
<dbReference type="InterPro" id="IPR036869">
    <property type="entry name" value="J_dom_sf"/>
</dbReference>
<dbReference type="SUPFAM" id="SSF46565">
    <property type="entry name" value="Chaperone J-domain"/>
    <property type="match status" value="1"/>
</dbReference>
<comment type="caution">
    <text evidence="3">The sequence shown here is derived from an EMBL/GenBank/DDBJ whole genome shotgun (WGS) entry which is preliminary data.</text>
</comment>
<dbReference type="Gene3D" id="1.10.287.110">
    <property type="entry name" value="DnaJ domain"/>
    <property type="match status" value="1"/>
</dbReference>
<feature type="domain" description="J" evidence="2">
    <location>
        <begin position="36"/>
        <end position="96"/>
    </location>
</feature>
<proteinExistence type="predicted"/>
<dbReference type="PROSITE" id="PS50076">
    <property type="entry name" value="DNAJ_2"/>
    <property type="match status" value="1"/>
</dbReference>
<protein>
    <recommendedName>
        <fullName evidence="2">J domain-containing protein</fullName>
    </recommendedName>
</protein>
<dbReference type="Proteomes" id="UP001296104">
    <property type="component" value="Unassembled WGS sequence"/>
</dbReference>
<reference evidence="3" key="1">
    <citation type="submission" date="2023-11" db="EMBL/GenBank/DDBJ databases">
        <authorList>
            <person name="Alioto T."/>
            <person name="Alioto T."/>
            <person name="Gomez Garrido J."/>
        </authorList>
    </citation>
    <scope>NUCLEOTIDE SEQUENCE</scope>
</reference>
<dbReference type="EMBL" id="CAVMBE010000124">
    <property type="protein sequence ID" value="CAK4034574.1"/>
    <property type="molecule type" value="Genomic_DNA"/>
</dbReference>
<dbReference type="CDD" id="cd06257">
    <property type="entry name" value="DnaJ"/>
    <property type="match status" value="1"/>
</dbReference>